<evidence type="ECO:0008006" key="3">
    <source>
        <dbReference type="Google" id="ProtNLM"/>
    </source>
</evidence>
<name>A0A543EAL0_9MICO</name>
<dbReference type="AlphaFoldDB" id="A0A543EAL0"/>
<keyword evidence="2" id="KW-1185">Reference proteome</keyword>
<sequence length="460" mass="50843">MGSSYILGAGFSRAVSSSMPLLTELGLRVRDGDEEIANRVSAHEIEAFESWMSQASTPQPYRDRAENLEAKGLYLRATREISAILRDEVITASSRPLPGWLLDLVELWHATRASVSTFNYDTLVELAVRRACLYDANSRLIVPWPTVINFAPSGSAGRTFGEDGRDATWTSFDLLKLHGSINWYWVPGDDSSATLERVPLFDGEREEERNFAPARWLPGKEPYIVPPVALKSAFYGGPITSHLWQSASHAIGEAAEIVLMGYSVPTTDLTTLGLLRESLSRRSHIRITVCDLYPDTVVQRVRNVLPPSAEVEIEVFDGPNAIERFTTDRLLRAREETVRRVRTKLASRPSAPLGVSASEGMMRQVTAVTRDGQTVTCTTSPEFHAGSWPRLTDLKAEDSIGPSFVVPAHTLDSTLDGATDLRVVDRDSSARVWTTFGETIADEEWIVLAAGLPKQDFKPV</sequence>
<dbReference type="Proteomes" id="UP000320235">
    <property type="component" value="Unassembled WGS sequence"/>
</dbReference>
<dbReference type="OrthoDB" id="9808492at2"/>
<reference evidence="1 2" key="1">
    <citation type="submission" date="2019-06" db="EMBL/GenBank/DDBJ databases">
        <title>Sequencing the genomes of 1000 actinobacteria strains.</title>
        <authorList>
            <person name="Klenk H.-P."/>
        </authorList>
    </citation>
    <scope>NUCLEOTIDE SEQUENCE [LARGE SCALE GENOMIC DNA]</scope>
    <source>
        <strain evidence="1 2">DSM 105492</strain>
    </source>
</reference>
<evidence type="ECO:0000313" key="2">
    <source>
        <dbReference type="Proteomes" id="UP000320235"/>
    </source>
</evidence>
<accession>A0A543EAL0</accession>
<protein>
    <recommendedName>
        <fullName evidence="3">SIR2-like protein</fullName>
    </recommendedName>
</protein>
<proteinExistence type="predicted"/>
<evidence type="ECO:0000313" key="1">
    <source>
        <dbReference type="EMBL" id="TQM18621.1"/>
    </source>
</evidence>
<dbReference type="EMBL" id="VFPE01000008">
    <property type="protein sequence ID" value="TQM18621.1"/>
    <property type="molecule type" value="Genomic_DNA"/>
</dbReference>
<comment type="caution">
    <text evidence="1">The sequence shown here is derived from an EMBL/GenBank/DDBJ whole genome shotgun (WGS) entry which is preliminary data.</text>
</comment>
<organism evidence="1 2">
    <name type="scientific">Microbacterium kyungheense</name>
    <dbReference type="NCBI Taxonomy" id="1263636"/>
    <lineage>
        <taxon>Bacteria</taxon>
        <taxon>Bacillati</taxon>
        <taxon>Actinomycetota</taxon>
        <taxon>Actinomycetes</taxon>
        <taxon>Micrococcales</taxon>
        <taxon>Microbacteriaceae</taxon>
        <taxon>Microbacterium</taxon>
    </lineage>
</organism>
<gene>
    <name evidence="1" type="ORF">FB391_3752</name>
</gene>
<dbReference type="RefSeq" id="WP_141896661.1">
    <property type="nucleotide sequence ID" value="NZ_BAABLH010000006.1"/>
</dbReference>